<dbReference type="Proteomes" id="UP001291623">
    <property type="component" value="Unassembled WGS sequence"/>
</dbReference>
<dbReference type="AlphaFoldDB" id="A0AAE1SVF3"/>
<evidence type="ECO:0000313" key="1">
    <source>
        <dbReference type="EMBL" id="KAK4376875.1"/>
    </source>
</evidence>
<keyword evidence="2" id="KW-1185">Reference proteome</keyword>
<name>A0AAE1SVF3_9SOLA</name>
<sequence length="220" mass="25012">MRMNACMNVKFNTNHEMNIHKNIATIALLPLPNNPTLKTRMTMYLNKMLALEVESEDRLSNMPRNVIEYILHLMPIQDAARTSILVLGEAPVVSRIAPVVRNCLSHILLNIELTNLAQISYALLFIQCFFNLQMLQIWGLLETIALPTKVEIDDTCNSAQDVLNYLKATHNFSRALPNMEQGLESWLLDIVHCKRVMIDDDTTATELGSDGKLWMSVWTS</sequence>
<evidence type="ECO:0000313" key="2">
    <source>
        <dbReference type="Proteomes" id="UP001291623"/>
    </source>
</evidence>
<dbReference type="EMBL" id="JAVYJV010000002">
    <property type="protein sequence ID" value="KAK4376875.1"/>
    <property type="molecule type" value="Genomic_DNA"/>
</dbReference>
<organism evidence="1 2">
    <name type="scientific">Anisodus tanguticus</name>
    <dbReference type="NCBI Taxonomy" id="243964"/>
    <lineage>
        <taxon>Eukaryota</taxon>
        <taxon>Viridiplantae</taxon>
        <taxon>Streptophyta</taxon>
        <taxon>Embryophyta</taxon>
        <taxon>Tracheophyta</taxon>
        <taxon>Spermatophyta</taxon>
        <taxon>Magnoliopsida</taxon>
        <taxon>eudicotyledons</taxon>
        <taxon>Gunneridae</taxon>
        <taxon>Pentapetalae</taxon>
        <taxon>asterids</taxon>
        <taxon>lamiids</taxon>
        <taxon>Solanales</taxon>
        <taxon>Solanaceae</taxon>
        <taxon>Solanoideae</taxon>
        <taxon>Hyoscyameae</taxon>
        <taxon>Anisodus</taxon>
    </lineage>
</organism>
<protein>
    <submittedName>
        <fullName evidence="1">Uncharacterized protein</fullName>
    </submittedName>
</protein>
<proteinExistence type="predicted"/>
<reference evidence="1" key="1">
    <citation type="submission" date="2023-12" db="EMBL/GenBank/DDBJ databases">
        <title>Genome assembly of Anisodus tanguticus.</title>
        <authorList>
            <person name="Wang Y.-J."/>
        </authorList>
    </citation>
    <scope>NUCLEOTIDE SEQUENCE</scope>
    <source>
        <strain evidence="1">KB-2021</strain>
        <tissue evidence="1">Leaf</tissue>
    </source>
</reference>
<accession>A0AAE1SVF3</accession>
<gene>
    <name evidence="1" type="ORF">RND71_003171</name>
</gene>
<comment type="caution">
    <text evidence="1">The sequence shown here is derived from an EMBL/GenBank/DDBJ whole genome shotgun (WGS) entry which is preliminary data.</text>
</comment>